<name>A0A849K091_9MICO</name>
<dbReference type="EMBL" id="JABFAJ010000005">
    <property type="protein sequence ID" value="NNU26518.1"/>
    <property type="molecule type" value="Genomic_DNA"/>
</dbReference>
<feature type="region of interest" description="Disordered" evidence="1">
    <location>
        <begin position="199"/>
        <end position="266"/>
    </location>
</feature>
<comment type="caution">
    <text evidence="2">The sequence shown here is derived from an EMBL/GenBank/DDBJ whole genome shotgun (WGS) entry which is preliminary data.</text>
</comment>
<dbReference type="RefSeq" id="WP_171246028.1">
    <property type="nucleotide sequence ID" value="NZ_JABFAJ010000005.1"/>
</dbReference>
<evidence type="ECO:0000313" key="2">
    <source>
        <dbReference type="EMBL" id="NNU26518.1"/>
    </source>
</evidence>
<organism evidence="2 3">
    <name type="scientific">Isoptericola sediminis</name>
    <dbReference type="NCBI Taxonomy" id="2733572"/>
    <lineage>
        <taxon>Bacteria</taxon>
        <taxon>Bacillati</taxon>
        <taxon>Actinomycetota</taxon>
        <taxon>Actinomycetes</taxon>
        <taxon>Micrococcales</taxon>
        <taxon>Promicromonosporaceae</taxon>
        <taxon>Isoptericola</taxon>
    </lineage>
</organism>
<evidence type="ECO:0000313" key="3">
    <source>
        <dbReference type="Proteomes" id="UP000557204"/>
    </source>
</evidence>
<dbReference type="AlphaFoldDB" id="A0A849K091"/>
<feature type="compositionally biased region" description="Basic and acidic residues" evidence="1">
    <location>
        <begin position="237"/>
        <end position="259"/>
    </location>
</feature>
<feature type="compositionally biased region" description="Acidic residues" evidence="1">
    <location>
        <begin position="203"/>
        <end position="212"/>
    </location>
</feature>
<protein>
    <recommendedName>
        <fullName evidence="4">DUF4232 domain-containing protein</fullName>
    </recommendedName>
</protein>
<reference evidence="2 3" key="1">
    <citation type="submission" date="2020-05" db="EMBL/GenBank/DDBJ databases">
        <title>Genome sequence of Isoptericola sp. JC619 isolated from Chilika lagoon, India.</title>
        <authorList>
            <person name="Kumar D."/>
            <person name="Appam K."/>
            <person name="Gandham S."/>
            <person name="Uppada J."/>
            <person name="Sasikala C."/>
            <person name="Venkata Ramana C."/>
        </authorList>
    </citation>
    <scope>NUCLEOTIDE SEQUENCE [LARGE SCALE GENOMIC DNA]</scope>
    <source>
        <strain evidence="2 3">JC619</strain>
    </source>
</reference>
<gene>
    <name evidence="2" type="ORF">HLI28_03040</name>
</gene>
<proteinExistence type="predicted"/>
<dbReference type="Proteomes" id="UP000557204">
    <property type="component" value="Unassembled WGS sequence"/>
</dbReference>
<sequence>MRSRPAHRGPAIVLLVLGLLVGAGTATGYGIGRAVDWARDAWPEPRLELVAEKQAPPEAIDPAGVAETCTPSAVRAELSGDRDTLVLGEAVSMTVRVTNEGRMPCLLDAHRSSMQVVVSEADGGERVWSSADCIGAGEELVLLGTDERWELTARWSGSGSTPGCDAQGDVRPGEYTATVLLDDVPGAEGEPWDVTVEAAPEPEPSEDAEDAEGSGQDASTDDGTAAEEDADPSEAGRSGDKASERSGGRSDSGDGKKPGGDAGTEG</sequence>
<evidence type="ECO:0000256" key="1">
    <source>
        <dbReference type="SAM" id="MobiDB-lite"/>
    </source>
</evidence>
<keyword evidence="3" id="KW-1185">Reference proteome</keyword>
<accession>A0A849K091</accession>
<evidence type="ECO:0008006" key="4">
    <source>
        <dbReference type="Google" id="ProtNLM"/>
    </source>
</evidence>